<dbReference type="InterPro" id="IPR001608">
    <property type="entry name" value="Ala_racemase_N"/>
</dbReference>
<dbReference type="GO" id="GO:0008721">
    <property type="term" value="F:D-serine ammonia-lyase activity"/>
    <property type="evidence" value="ECO:0007669"/>
    <property type="project" value="TreeGrafter"/>
</dbReference>
<protein>
    <submittedName>
        <fullName evidence="4">D-serine deaminase, pyridoxal phosphate-dependent</fullName>
    </submittedName>
</protein>
<name>A0A1T5CYG7_9SPHN</name>
<gene>
    <name evidence="4" type="ORF">SAMN06295937_101220</name>
</gene>
<dbReference type="InterPro" id="IPR026956">
    <property type="entry name" value="D-ser_dehydrat-like_dom"/>
</dbReference>
<evidence type="ECO:0000256" key="2">
    <source>
        <dbReference type="ARBA" id="ARBA00023239"/>
    </source>
</evidence>
<dbReference type="EMBL" id="FUYP01000012">
    <property type="protein sequence ID" value="SKB64396.1"/>
    <property type="molecule type" value="Genomic_DNA"/>
</dbReference>
<dbReference type="SMART" id="SM01119">
    <property type="entry name" value="D-ser_dehydrat"/>
    <property type="match status" value="1"/>
</dbReference>
<dbReference type="PANTHER" id="PTHR28004:SF2">
    <property type="entry name" value="D-SERINE DEHYDRATASE"/>
    <property type="match status" value="1"/>
</dbReference>
<organism evidence="4 5">
    <name type="scientific">Sphingopyxis flava</name>
    <dbReference type="NCBI Taxonomy" id="1507287"/>
    <lineage>
        <taxon>Bacteria</taxon>
        <taxon>Pseudomonadati</taxon>
        <taxon>Pseudomonadota</taxon>
        <taxon>Alphaproteobacteria</taxon>
        <taxon>Sphingomonadales</taxon>
        <taxon>Sphingomonadaceae</taxon>
        <taxon>Sphingopyxis</taxon>
    </lineage>
</organism>
<dbReference type="PANTHER" id="PTHR28004">
    <property type="entry name" value="ZGC:162816-RELATED"/>
    <property type="match status" value="1"/>
</dbReference>
<evidence type="ECO:0000313" key="5">
    <source>
        <dbReference type="Proteomes" id="UP000190044"/>
    </source>
</evidence>
<keyword evidence="5" id="KW-1185">Reference proteome</keyword>
<dbReference type="Pfam" id="PF14031">
    <property type="entry name" value="D-ser_dehydrat"/>
    <property type="match status" value="1"/>
</dbReference>
<proteinExistence type="inferred from homology"/>
<accession>A0A1T5CYG7</accession>
<dbReference type="Proteomes" id="UP000190044">
    <property type="component" value="Unassembled WGS sequence"/>
</dbReference>
<feature type="domain" description="D-serine dehydratase-like" evidence="3">
    <location>
        <begin position="274"/>
        <end position="364"/>
    </location>
</feature>
<sequence>MIDDLTLHAHLIGRQGSRADLNTPVLVLDVEALDRNIAAMAALAAAKGVGLRPHAKTHKSVDIAKRQLAAGAFGVCCAKIGEAEVLADGGITGILITSPVAAPRAIERLAALAARGEGLMAVVDHPAVAKRLAAALAATGATLDVVIDIDPGIARTGVASAEQAVELARTVRGLPALRYRGVQFYCGSQQHIEDYAERRAAIVERTDYLASVIAGLTDAGFTPAIVTGSGTGTHRIDLDLGVFTELQAGSYVFMDKQYNDCDLTGDGSRPFETSLGVDARVVSANHSGLVTIDAGFKSLSTDGGLAVVRRGAPEDAFFAFMGDEHAALIAPDIGTLLAAGDPVTLTVPHCDPTVNLYDHYHVVAGDTLVDIWPVSARGRAR</sequence>
<dbReference type="Gene3D" id="2.40.37.20">
    <property type="entry name" value="D-serine dehydratase-like domain"/>
    <property type="match status" value="1"/>
</dbReference>
<evidence type="ECO:0000259" key="3">
    <source>
        <dbReference type="SMART" id="SM01119"/>
    </source>
</evidence>
<evidence type="ECO:0000256" key="1">
    <source>
        <dbReference type="ARBA" id="ARBA00005323"/>
    </source>
</evidence>
<dbReference type="GO" id="GO:0036088">
    <property type="term" value="P:D-serine catabolic process"/>
    <property type="evidence" value="ECO:0007669"/>
    <property type="project" value="TreeGrafter"/>
</dbReference>
<dbReference type="SUPFAM" id="SSF51419">
    <property type="entry name" value="PLP-binding barrel"/>
    <property type="match status" value="1"/>
</dbReference>
<dbReference type="Gene3D" id="3.20.20.10">
    <property type="entry name" value="Alanine racemase"/>
    <property type="match status" value="1"/>
</dbReference>
<dbReference type="InterPro" id="IPR042208">
    <property type="entry name" value="D-ser_dehydrat-like_sf"/>
</dbReference>
<dbReference type="Pfam" id="PF01168">
    <property type="entry name" value="Ala_racemase_N"/>
    <property type="match status" value="1"/>
</dbReference>
<dbReference type="AlphaFoldDB" id="A0A1T5CYG7"/>
<dbReference type="CDD" id="cd06819">
    <property type="entry name" value="PLPDE_III_LS_D-TA"/>
    <property type="match status" value="1"/>
</dbReference>
<evidence type="ECO:0000313" key="4">
    <source>
        <dbReference type="EMBL" id="SKB64396.1"/>
    </source>
</evidence>
<dbReference type="InterPro" id="IPR051466">
    <property type="entry name" value="D-amino_acid_metab_enzyme"/>
</dbReference>
<dbReference type="RefSeq" id="WP_176141577.1">
    <property type="nucleotide sequence ID" value="NZ_FUYP01000012.1"/>
</dbReference>
<dbReference type="InterPro" id="IPR029066">
    <property type="entry name" value="PLP-binding_barrel"/>
</dbReference>
<reference evidence="5" key="1">
    <citation type="submission" date="2017-02" db="EMBL/GenBank/DDBJ databases">
        <authorList>
            <person name="Varghese N."/>
            <person name="Submissions S."/>
        </authorList>
    </citation>
    <scope>NUCLEOTIDE SEQUENCE [LARGE SCALE GENOMIC DNA]</scope>
    <source>
        <strain evidence="5">R11H</strain>
    </source>
</reference>
<comment type="similarity">
    <text evidence="1">Belongs to the DSD1 family.</text>
</comment>
<keyword evidence="2" id="KW-0456">Lyase</keyword>